<evidence type="ECO:0000313" key="3">
    <source>
        <dbReference type="EMBL" id="KAK3327049.1"/>
    </source>
</evidence>
<protein>
    <recommendedName>
        <fullName evidence="2">J domain-containing protein</fullName>
    </recommendedName>
</protein>
<dbReference type="InterPro" id="IPR001623">
    <property type="entry name" value="DnaJ_domain"/>
</dbReference>
<dbReference type="SUPFAM" id="SSF46565">
    <property type="entry name" value="Chaperone J-domain"/>
    <property type="match status" value="1"/>
</dbReference>
<dbReference type="PROSITE" id="PS50076">
    <property type="entry name" value="DNAJ_2"/>
    <property type="match status" value="1"/>
</dbReference>
<dbReference type="Proteomes" id="UP001286456">
    <property type="component" value="Unassembled WGS sequence"/>
</dbReference>
<dbReference type="Gene3D" id="1.10.287.110">
    <property type="entry name" value="DnaJ domain"/>
    <property type="match status" value="1"/>
</dbReference>
<organism evidence="3 4">
    <name type="scientific">Cercophora scortea</name>
    <dbReference type="NCBI Taxonomy" id="314031"/>
    <lineage>
        <taxon>Eukaryota</taxon>
        <taxon>Fungi</taxon>
        <taxon>Dikarya</taxon>
        <taxon>Ascomycota</taxon>
        <taxon>Pezizomycotina</taxon>
        <taxon>Sordariomycetes</taxon>
        <taxon>Sordariomycetidae</taxon>
        <taxon>Sordariales</taxon>
        <taxon>Lasiosphaeriaceae</taxon>
        <taxon>Cercophora</taxon>
    </lineage>
</organism>
<dbReference type="InterPro" id="IPR036869">
    <property type="entry name" value="J_dom_sf"/>
</dbReference>
<comment type="caution">
    <text evidence="3">The sequence shown here is derived from an EMBL/GenBank/DDBJ whole genome shotgun (WGS) entry which is preliminary data.</text>
</comment>
<dbReference type="EMBL" id="JAUEPO010000003">
    <property type="protein sequence ID" value="KAK3327049.1"/>
    <property type="molecule type" value="Genomic_DNA"/>
</dbReference>
<sequence>MSSPPAPRDCYAVLGVSSSASQQIVVTAYKKLVVEKNPDKNGNTPEAHAAYAEIKNAWKEAKEDFIQAKRTRRWKFEEKKFLDGMLQLDRQEESDYSRRGHLAAVRKYKEHQHADRLLQESITAQTAALGAQETCPEVNDDKSAGDEVQPTASAGNGDDDKPRWIFDALMFQDEEFQEQIEISARKTGADAVNDPLRSDILDELQGLNEYIDELKADLRKNQMTKADRKVKKNRLAKLKEITIKFEKAWSYLREKHYEATDGKLDGTNDDEAARKMRLKLKKKKHEFERRQRLKARWAREKEEKRKAEKAGDPLPRVPCDHRAWHKGTGQRGLCFQCETMVLGNKKRMFICAKCDELVCEDCIGHP</sequence>
<evidence type="ECO:0000259" key="2">
    <source>
        <dbReference type="PROSITE" id="PS50076"/>
    </source>
</evidence>
<dbReference type="CDD" id="cd06257">
    <property type="entry name" value="DnaJ"/>
    <property type="match status" value="1"/>
</dbReference>
<name>A0AAE0MDH3_9PEZI</name>
<gene>
    <name evidence="3" type="ORF">B0T19DRAFT_460078</name>
</gene>
<evidence type="ECO:0000313" key="4">
    <source>
        <dbReference type="Proteomes" id="UP001286456"/>
    </source>
</evidence>
<dbReference type="SMART" id="SM00271">
    <property type="entry name" value="DnaJ"/>
    <property type="match status" value="1"/>
</dbReference>
<dbReference type="Pfam" id="PF00226">
    <property type="entry name" value="DnaJ"/>
    <property type="match status" value="1"/>
</dbReference>
<feature type="region of interest" description="Disordered" evidence="1">
    <location>
        <begin position="128"/>
        <end position="161"/>
    </location>
</feature>
<keyword evidence="4" id="KW-1185">Reference proteome</keyword>
<dbReference type="PRINTS" id="PR00625">
    <property type="entry name" value="JDOMAIN"/>
</dbReference>
<proteinExistence type="predicted"/>
<reference evidence="3" key="2">
    <citation type="submission" date="2023-06" db="EMBL/GenBank/DDBJ databases">
        <authorList>
            <consortium name="Lawrence Berkeley National Laboratory"/>
            <person name="Haridas S."/>
            <person name="Hensen N."/>
            <person name="Bonometti L."/>
            <person name="Westerberg I."/>
            <person name="Brannstrom I.O."/>
            <person name="Guillou S."/>
            <person name="Cros-Aarteil S."/>
            <person name="Calhoun S."/>
            <person name="Kuo A."/>
            <person name="Mondo S."/>
            <person name="Pangilinan J."/>
            <person name="Riley R."/>
            <person name="Labutti K."/>
            <person name="Andreopoulos B."/>
            <person name="Lipzen A."/>
            <person name="Chen C."/>
            <person name="Yanf M."/>
            <person name="Daum C."/>
            <person name="Ng V."/>
            <person name="Clum A."/>
            <person name="Steindorff A."/>
            <person name="Ohm R."/>
            <person name="Martin F."/>
            <person name="Silar P."/>
            <person name="Natvig D."/>
            <person name="Lalanne C."/>
            <person name="Gautier V."/>
            <person name="Ament-Velasquez S.L."/>
            <person name="Kruys A."/>
            <person name="Hutchinson M.I."/>
            <person name="Powell A.J."/>
            <person name="Barry K."/>
            <person name="Miller A.N."/>
            <person name="Grigoriev I.V."/>
            <person name="Debuchy R."/>
            <person name="Gladieux P."/>
            <person name="Thoren M.H."/>
            <person name="Johannesson H."/>
        </authorList>
    </citation>
    <scope>NUCLEOTIDE SEQUENCE</scope>
    <source>
        <strain evidence="3">SMH4131-1</strain>
    </source>
</reference>
<feature type="domain" description="J" evidence="2">
    <location>
        <begin position="9"/>
        <end position="80"/>
    </location>
</feature>
<accession>A0AAE0MDH3</accession>
<dbReference type="AlphaFoldDB" id="A0AAE0MDH3"/>
<evidence type="ECO:0000256" key="1">
    <source>
        <dbReference type="SAM" id="MobiDB-lite"/>
    </source>
</evidence>
<reference evidence="3" key="1">
    <citation type="journal article" date="2023" name="Mol. Phylogenet. Evol.">
        <title>Genome-scale phylogeny and comparative genomics of the fungal order Sordariales.</title>
        <authorList>
            <person name="Hensen N."/>
            <person name="Bonometti L."/>
            <person name="Westerberg I."/>
            <person name="Brannstrom I.O."/>
            <person name="Guillou S."/>
            <person name="Cros-Aarteil S."/>
            <person name="Calhoun S."/>
            <person name="Haridas S."/>
            <person name="Kuo A."/>
            <person name="Mondo S."/>
            <person name="Pangilinan J."/>
            <person name="Riley R."/>
            <person name="LaButti K."/>
            <person name="Andreopoulos B."/>
            <person name="Lipzen A."/>
            <person name="Chen C."/>
            <person name="Yan M."/>
            <person name="Daum C."/>
            <person name="Ng V."/>
            <person name="Clum A."/>
            <person name="Steindorff A."/>
            <person name="Ohm R.A."/>
            <person name="Martin F."/>
            <person name="Silar P."/>
            <person name="Natvig D.O."/>
            <person name="Lalanne C."/>
            <person name="Gautier V."/>
            <person name="Ament-Velasquez S.L."/>
            <person name="Kruys A."/>
            <person name="Hutchinson M.I."/>
            <person name="Powell A.J."/>
            <person name="Barry K."/>
            <person name="Miller A.N."/>
            <person name="Grigoriev I.V."/>
            <person name="Debuchy R."/>
            <person name="Gladieux P."/>
            <person name="Hiltunen Thoren M."/>
            <person name="Johannesson H."/>
        </authorList>
    </citation>
    <scope>NUCLEOTIDE SEQUENCE</scope>
    <source>
        <strain evidence="3">SMH4131-1</strain>
    </source>
</reference>